<evidence type="ECO:0000259" key="4">
    <source>
        <dbReference type="Pfam" id="PF08545"/>
    </source>
</evidence>
<dbReference type="InterPro" id="IPR013747">
    <property type="entry name" value="ACP_syn_III_C"/>
</dbReference>
<evidence type="ECO:0000256" key="2">
    <source>
        <dbReference type="ARBA" id="ARBA00023315"/>
    </source>
</evidence>
<feature type="domain" description="Beta-ketoacyl-[acyl-carrier-protein] synthase III C-terminal" evidence="3">
    <location>
        <begin position="256"/>
        <end position="343"/>
    </location>
</feature>
<dbReference type="InterPro" id="IPR013751">
    <property type="entry name" value="ACP_syn_III_N"/>
</dbReference>
<dbReference type="PANTHER" id="PTHR34069">
    <property type="entry name" value="3-OXOACYL-[ACYL-CARRIER-PROTEIN] SYNTHASE 3"/>
    <property type="match status" value="1"/>
</dbReference>
<sequence>MNAINTSVGKQIQTKNGRIAGVVACLPTHEISNDYFIEKFGAESVKDVVKMIGVENRRWVDESTSTADLCYQAAEHLLSGLNWQKESIDVLIFVSQTPDYRLPATACSLQAQLGLQPSCLAFDINLGCSAYPYSLWLGMNMIQTGAAKRVLLAVGDTSSHYINPSDRSTAMLFGDAGTVTALEYCENSVNDAFFILGTDGKGSHNLMIPRGASKDYSLANDPRLEGKDPNCVYMDGTEIFTFTMQVVPPLISSLLEFSEHKAEDFDNFLFHQANLFMLKHLIKKAKLPLDKIPININKFGNTSSASIPLLMTDNLSSLLKERSARLAMFGFGVGYSWGATAITVGPLDVIEIIDYQL</sequence>
<organism evidence="5 6">
    <name type="scientific">Dolichospermum heterosporum TAC447</name>
    <dbReference type="NCBI Taxonomy" id="747523"/>
    <lineage>
        <taxon>Bacteria</taxon>
        <taxon>Bacillati</taxon>
        <taxon>Cyanobacteriota</taxon>
        <taxon>Cyanophyceae</taxon>
        <taxon>Nostocales</taxon>
        <taxon>Aphanizomenonaceae</taxon>
        <taxon>Dolichospermum</taxon>
        <taxon>Dolichospermum heterosporum</taxon>
    </lineage>
</organism>
<proteinExistence type="predicted"/>
<keyword evidence="6" id="KW-1185">Reference proteome</keyword>
<dbReference type="Pfam" id="PF08541">
    <property type="entry name" value="ACP_syn_III_C"/>
    <property type="match status" value="1"/>
</dbReference>
<dbReference type="Pfam" id="PF08545">
    <property type="entry name" value="ACP_syn_III"/>
    <property type="match status" value="1"/>
</dbReference>
<evidence type="ECO:0000256" key="1">
    <source>
        <dbReference type="ARBA" id="ARBA00022679"/>
    </source>
</evidence>
<keyword evidence="2" id="KW-0012">Acyltransferase</keyword>
<feature type="domain" description="Beta-ketoacyl-[acyl-carrier-protein] synthase III N-terminal" evidence="4">
    <location>
        <begin position="122"/>
        <end position="199"/>
    </location>
</feature>
<dbReference type="PANTHER" id="PTHR34069:SF3">
    <property type="entry name" value="ACYL-COA:ACYL-COA ALKYLTRANSFERASE"/>
    <property type="match status" value="1"/>
</dbReference>
<dbReference type="Gene3D" id="3.40.47.10">
    <property type="match status" value="1"/>
</dbReference>
<dbReference type="SUPFAM" id="SSF53901">
    <property type="entry name" value="Thiolase-like"/>
    <property type="match status" value="1"/>
</dbReference>
<dbReference type="CDD" id="cd00830">
    <property type="entry name" value="KAS_III"/>
    <property type="match status" value="1"/>
</dbReference>
<keyword evidence="1" id="KW-0808">Transferase</keyword>
<dbReference type="InterPro" id="IPR016039">
    <property type="entry name" value="Thiolase-like"/>
</dbReference>
<dbReference type="RefSeq" id="WP_257120745.1">
    <property type="nucleotide sequence ID" value="NZ_CP099464.1"/>
</dbReference>
<evidence type="ECO:0000259" key="3">
    <source>
        <dbReference type="Pfam" id="PF08541"/>
    </source>
</evidence>
<protein>
    <submittedName>
        <fullName evidence="5">Ketoacyl-ACP synthase III</fullName>
    </submittedName>
</protein>
<evidence type="ECO:0000313" key="5">
    <source>
        <dbReference type="EMBL" id="UUO14272.1"/>
    </source>
</evidence>
<evidence type="ECO:0000313" key="6">
    <source>
        <dbReference type="Proteomes" id="UP001057561"/>
    </source>
</evidence>
<dbReference type="EMBL" id="CP099464">
    <property type="protein sequence ID" value="UUO14272.1"/>
    <property type="molecule type" value="Genomic_DNA"/>
</dbReference>
<dbReference type="Proteomes" id="UP001057561">
    <property type="component" value="Chromosome"/>
</dbReference>
<name>A0ABY5LQN3_9CYAN</name>
<reference evidence="5" key="1">
    <citation type="submission" date="2022-06" db="EMBL/GenBank/DDBJ databases">
        <title>Nostosin G and Spiroidesin B from the Cyanobacterium Dolichospermum sp. NIES-1697.</title>
        <authorList>
            <person name="Phan C.-S."/>
            <person name="Mehjabin J.J."/>
            <person name="Anas A.R.J."/>
            <person name="Hayasaka M."/>
            <person name="Onoki R."/>
            <person name="Wang J."/>
            <person name="Umezawa T."/>
            <person name="Washio K."/>
            <person name="Morikawa M."/>
            <person name="Okino T."/>
        </authorList>
    </citation>
    <scope>NUCLEOTIDE SEQUENCE</scope>
    <source>
        <strain evidence="5">NIES-1697</strain>
    </source>
</reference>
<gene>
    <name evidence="5" type="ORF">NG743_19825</name>
</gene>
<accession>A0ABY5LQN3</accession>